<dbReference type="AlphaFoldDB" id="A0AAV4KQ89"/>
<comment type="caution">
    <text evidence="2">The sequence shown here is derived from an EMBL/GenBank/DDBJ whole genome shotgun (WGS) entry which is preliminary data.</text>
</comment>
<evidence type="ECO:0000256" key="1">
    <source>
        <dbReference type="SAM" id="MobiDB-lite"/>
    </source>
</evidence>
<organism evidence="2 3">
    <name type="scientific">Streptomyces cinereoruber</name>
    <dbReference type="NCBI Taxonomy" id="67260"/>
    <lineage>
        <taxon>Bacteria</taxon>
        <taxon>Bacillati</taxon>
        <taxon>Actinomycetota</taxon>
        <taxon>Actinomycetes</taxon>
        <taxon>Kitasatosporales</taxon>
        <taxon>Streptomycetaceae</taxon>
        <taxon>Streptomyces</taxon>
    </lineage>
</organism>
<protein>
    <submittedName>
        <fullName evidence="2">Uncharacterized protein</fullName>
    </submittedName>
</protein>
<evidence type="ECO:0000313" key="2">
    <source>
        <dbReference type="EMBL" id="GGR47477.1"/>
    </source>
</evidence>
<accession>A0AAV4KQ89</accession>
<sequence length="133" mass="14355">MSAPGTSGDVFGLVGKTVRDIASGVEGELLAIRCEQLPTHTGTPAWTRRAYLLPPGQDTPLTTAPGNIRPTGARRTPCLRGAPQPPEARSPPAHHHREEHHRDHHRHRARRRRGPGSGDPHGLAGRPGDAQRP</sequence>
<name>A0AAV4KQ89_9ACTN</name>
<dbReference type="EMBL" id="BMSJ01000014">
    <property type="protein sequence ID" value="GGR47477.1"/>
    <property type="molecule type" value="Genomic_DNA"/>
</dbReference>
<gene>
    <name evidence="2" type="ORF">GCM10010497_58550</name>
</gene>
<evidence type="ECO:0000313" key="3">
    <source>
        <dbReference type="Proteomes" id="UP000642014"/>
    </source>
</evidence>
<proteinExistence type="predicted"/>
<reference evidence="2 3" key="1">
    <citation type="journal article" date="2014" name="Int. J. Syst. Evol. Microbiol.">
        <title>Complete genome sequence of Corynebacterium casei LMG S-19264T (=DSM 44701T), isolated from a smear-ripened cheese.</title>
        <authorList>
            <consortium name="US DOE Joint Genome Institute (JGI-PGF)"/>
            <person name="Walter F."/>
            <person name="Albersmeier A."/>
            <person name="Kalinowski J."/>
            <person name="Ruckert C."/>
        </authorList>
    </citation>
    <scope>NUCLEOTIDE SEQUENCE [LARGE SCALE GENOMIC DNA]</scope>
    <source>
        <strain evidence="2 3">JCM 4205</strain>
    </source>
</reference>
<feature type="region of interest" description="Disordered" evidence="1">
    <location>
        <begin position="51"/>
        <end position="133"/>
    </location>
</feature>
<feature type="compositionally biased region" description="Basic residues" evidence="1">
    <location>
        <begin position="92"/>
        <end position="114"/>
    </location>
</feature>
<dbReference type="Proteomes" id="UP000642014">
    <property type="component" value="Unassembled WGS sequence"/>
</dbReference>